<dbReference type="EMBL" id="JAPDHF010000021">
    <property type="protein sequence ID" value="KAJ4005458.1"/>
    <property type="molecule type" value="Genomic_DNA"/>
</dbReference>
<proteinExistence type="predicted"/>
<dbReference type="PROSITE" id="PS50088">
    <property type="entry name" value="ANK_REPEAT"/>
    <property type="match status" value="1"/>
</dbReference>
<reference evidence="4" key="1">
    <citation type="submission" date="2022-10" db="EMBL/GenBank/DDBJ databases">
        <title>Fusarium specimens isolated from Avocado Roots.</title>
        <authorList>
            <person name="Stajich J."/>
            <person name="Roper C."/>
            <person name="Heimlech-Rivalta G."/>
        </authorList>
    </citation>
    <scope>NUCLEOTIDE SEQUENCE</scope>
    <source>
        <strain evidence="4">CF00143</strain>
    </source>
</reference>
<keyword evidence="2 3" id="KW-0040">ANK repeat</keyword>
<comment type="caution">
    <text evidence="4">The sequence shown here is derived from an EMBL/GenBank/DDBJ whole genome shotgun (WGS) entry which is preliminary data.</text>
</comment>
<dbReference type="PANTHER" id="PTHR24171">
    <property type="entry name" value="ANKYRIN REPEAT DOMAIN-CONTAINING PROTEIN 39-RELATED"/>
    <property type="match status" value="1"/>
</dbReference>
<dbReference type="AlphaFoldDB" id="A0A9W8PGT7"/>
<dbReference type="Gene3D" id="1.25.40.20">
    <property type="entry name" value="Ankyrin repeat-containing domain"/>
    <property type="match status" value="2"/>
</dbReference>
<keyword evidence="5" id="KW-1185">Reference proteome</keyword>
<evidence type="ECO:0000256" key="2">
    <source>
        <dbReference type="ARBA" id="ARBA00023043"/>
    </source>
</evidence>
<dbReference type="SMART" id="SM00248">
    <property type="entry name" value="ANK"/>
    <property type="match status" value="4"/>
</dbReference>
<evidence type="ECO:0000256" key="3">
    <source>
        <dbReference type="PROSITE-ProRule" id="PRU00023"/>
    </source>
</evidence>
<evidence type="ECO:0000256" key="1">
    <source>
        <dbReference type="ARBA" id="ARBA00022737"/>
    </source>
</evidence>
<dbReference type="Proteomes" id="UP001152130">
    <property type="component" value="Unassembled WGS sequence"/>
</dbReference>
<protein>
    <recommendedName>
        <fullName evidence="6">Ankyrin repeat protein</fullName>
    </recommendedName>
</protein>
<evidence type="ECO:0008006" key="6">
    <source>
        <dbReference type="Google" id="ProtNLM"/>
    </source>
</evidence>
<evidence type="ECO:0000313" key="4">
    <source>
        <dbReference type="EMBL" id="KAJ4005458.1"/>
    </source>
</evidence>
<organism evidence="4 5">
    <name type="scientific">Fusarium irregulare</name>
    <dbReference type="NCBI Taxonomy" id="2494466"/>
    <lineage>
        <taxon>Eukaryota</taxon>
        <taxon>Fungi</taxon>
        <taxon>Dikarya</taxon>
        <taxon>Ascomycota</taxon>
        <taxon>Pezizomycotina</taxon>
        <taxon>Sordariomycetes</taxon>
        <taxon>Hypocreomycetidae</taxon>
        <taxon>Hypocreales</taxon>
        <taxon>Nectriaceae</taxon>
        <taxon>Fusarium</taxon>
        <taxon>Fusarium incarnatum-equiseti species complex</taxon>
    </lineage>
</organism>
<dbReference type="Pfam" id="PF12796">
    <property type="entry name" value="Ank_2"/>
    <property type="match status" value="2"/>
</dbReference>
<dbReference type="InterPro" id="IPR036770">
    <property type="entry name" value="Ankyrin_rpt-contain_sf"/>
</dbReference>
<dbReference type="PROSITE" id="PS50297">
    <property type="entry name" value="ANK_REP_REGION"/>
    <property type="match status" value="1"/>
</dbReference>
<accession>A0A9W8PGT7</accession>
<sequence>MTSTIEDRLITLSSVGDLSQLETILSEDEESLSDKAVQELLATAARASHLDVVNFLLTKYDLSSFNEEIVRNAVRSGSIPIMKALLAREPTAINMPFDHYGSPLIVACIGRNDIDYLQFLLEAGAGPNQDPDAATYPIAIAAALYKDPAVIDILLQHGARLKRSGALGAAARLGNEVMMGRLLERGARPETDAIRRPEHGTPLHTAVEAGHVGVTRMLLEHGADPKALDGKGMTPVDIARKMQEKGKDMSQIMKLLGYE</sequence>
<gene>
    <name evidence="4" type="ORF">NW766_011006</name>
</gene>
<feature type="repeat" description="ANK" evidence="3">
    <location>
        <begin position="198"/>
        <end position="230"/>
    </location>
</feature>
<evidence type="ECO:0000313" key="5">
    <source>
        <dbReference type="Proteomes" id="UP001152130"/>
    </source>
</evidence>
<dbReference type="OrthoDB" id="426293at2759"/>
<name>A0A9W8PGT7_9HYPO</name>
<dbReference type="SUPFAM" id="SSF48403">
    <property type="entry name" value="Ankyrin repeat"/>
    <property type="match status" value="1"/>
</dbReference>
<keyword evidence="1" id="KW-0677">Repeat</keyword>
<dbReference type="InterPro" id="IPR002110">
    <property type="entry name" value="Ankyrin_rpt"/>
</dbReference>